<evidence type="ECO:0000313" key="5">
    <source>
        <dbReference type="EMBL" id="TVU82032.1"/>
    </source>
</evidence>
<gene>
    <name evidence="5" type="ORF">FQN05_09970</name>
</gene>
<proteinExistence type="predicted"/>
<feature type="compositionally biased region" description="Basic and acidic residues" evidence="2">
    <location>
        <begin position="539"/>
        <end position="559"/>
    </location>
</feature>
<keyword evidence="3" id="KW-1133">Transmembrane helix</keyword>
<feature type="chain" id="PRO_5021988812" description="Secreted protein" evidence="4">
    <location>
        <begin position="31"/>
        <end position="597"/>
    </location>
</feature>
<dbReference type="AlphaFoldDB" id="A0A558ILA6"/>
<evidence type="ECO:0000256" key="4">
    <source>
        <dbReference type="SAM" id="SignalP"/>
    </source>
</evidence>
<evidence type="ECO:0008006" key="7">
    <source>
        <dbReference type="Google" id="ProtNLM"/>
    </source>
</evidence>
<evidence type="ECO:0000256" key="3">
    <source>
        <dbReference type="SAM" id="Phobius"/>
    </source>
</evidence>
<feature type="compositionally biased region" description="Low complexity" evidence="2">
    <location>
        <begin position="520"/>
        <end position="529"/>
    </location>
</feature>
<dbReference type="EMBL" id="VMTX01000014">
    <property type="protein sequence ID" value="TVU82032.1"/>
    <property type="molecule type" value="Genomic_DNA"/>
</dbReference>
<keyword evidence="1" id="KW-0175">Coiled coil</keyword>
<accession>A0A558ILA6</accession>
<dbReference type="Proteomes" id="UP000320648">
    <property type="component" value="Unassembled WGS sequence"/>
</dbReference>
<keyword evidence="4" id="KW-0732">Signal</keyword>
<keyword evidence="3" id="KW-0812">Transmembrane</keyword>
<name>A0A558ILA6_9CORY</name>
<feature type="region of interest" description="Disordered" evidence="2">
    <location>
        <begin position="32"/>
        <end position="54"/>
    </location>
</feature>
<organism evidence="5 6">
    <name type="scientific">Corynebacterium aurimucosum</name>
    <dbReference type="NCBI Taxonomy" id="169292"/>
    <lineage>
        <taxon>Bacteria</taxon>
        <taxon>Bacillati</taxon>
        <taxon>Actinomycetota</taxon>
        <taxon>Actinomycetes</taxon>
        <taxon>Mycobacteriales</taxon>
        <taxon>Corynebacteriaceae</taxon>
        <taxon>Corynebacterium</taxon>
    </lineage>
</organism>
<sequence>MFKNRVRTAALAGAIAVATGISGVAVPAFAEDTTPGTTQGDGFNKPDASADNGSVADNVTEEQLFAMTNETANYIINNNQFVDAYTQAAAIQGDGINLFEQAQWKAYVQFANEATKQLAKAEANYQSAMNSVNYALEKDKAADKAWANYEEKAVDYNNTVTNIIGKEGDYKSDGLFATDLNALNDEGAKGGLPALKTPDALGFPIGKIDPENANNVNTVPEKNIENLEKTIKEYKKAFDRAGDRDGDNKDQFITRHYIDKLETLISDSEMLLQSLKDDHAALEEAREAAQAASREAQKSDVLVRQGFLERAYAQVKVIRVLEANYAAGKRELELREAKDNQTVDIDGTTPKPTLREAYFKLFDHGGVLGEALEHNYNLLVDQEEDFKALQDWTFKNVTSGDNESKYEGNRIYGPRILGDKVPNQIGNPEAPFANAPVALFNGDAHSDEERNAYTAAKVAANREVFGPSNYDITWEESFRKVVNADNAVQADIKQKADDVQARKDQADRTDALIKAVQDLANKSADNNGDNKGGDNGSDDATKPGNNKDDKSSNIKDKLSNDGKPTPLAIFGIVAGVLAAIAAAFPAIAKALNIKLPF</sequence>
<feature type="coiled-coil region" evidence="1">
    <location>
        <begin position="224"/>
        <end position="302"/>
    </location>
</feature>
<evidence type="ECO:0000256" key="2">
    <source>
        <dbReference type="SAM" id="MobiDB-lite"/>
    </source>
</evidence>
<evidence type="ECO:0000256" key="1">
    <source>
        <dbReference type="SAM" id="Coils"/>
    </source>
</evidence>
<reference evidence="5 6" key="1">
    <citation type="submission" date="2019-07" db="EMBL/GenBank/DDBJ databases">
        <title>Draft genome of C. aurimucosum strain 15-4290.</title>
        <authorList>
            <person name="Pacheco L.G.C."/>
            <person name="Aguiar E.R.G.R."/>
            <person name="Navas J."/>
            <person name="Santos C.S."/>
            <person name="Rocha D.J.P.G."/>
        </authorList>
    </citation>
    <scope>NUCLEOTIDE SEQUENCE [LARGE SCALE GENOMIC DNA]</scope>
    <source>
        <strain evidence="5 6">15-4290</strain>
    </source>
</reference>
<comment type="caution">
    <text evidence="5">The sequence shown here is derived from an EMBL/GenBank/DDBJ whole genome shotgun (WGS) entry which is preliminary data.</text>
</comment>
<evidence type="ECO:0000313" key="6">
    <source>
        <dbReference type="Proteomes" id="UP000320648"/>
    </source>
</evidence>
<keyword evidence="3" id="KW-0472">Membrane</keyword>
<protein>
    <recommendedName>
        <fullName evidence="7">Secreted protein</fullName>
    </recommendedName>
</protein>
<feature type="signal peptide" evidence="4">
    <location>
        <begin position="1"/>
        <end position="30"/>
    </location>
</feature>
<dbReference type="RefSeq" id="WP_158381866.1">
    <property type="nucleotide sequence ID" value="NZ_VMTX01000014.1"/>
</dbReference>
<feature type="region of interest" description="Disordered" evidence="2">
    <location>
        <begin position="519"/>
        <end position="559"/>
    </location>
</feature>
<feature type="transmembrane region" description="Helical" evidence="3">
    <location>
        <begin position="567"/>
        <end position="588"/>
    </location>
</feature>